<gene>
    <name evidence="9" type="ORF">CHL78_013460</name>
</gene>
<dbReference type="GO" id="GO:0042907">
    <property type="term" value="F:xanthine transmembrane transporter activity"/>
    <property type="evidence" value="ECO:0007669"/>
    <property type="project" value="TreeGrafter"/>
</dbReference>
<dbReference type="NCBIfam" id="TIGR00801">
    <property type="entry name" value="ncs2"/>
    <property type="match status" value="1"/>
</dbReference>
<comment type="caution">
    <text evidence="9">The sequence shown here is derived from an EMBL/GenBank/DDBJ whole genome shotgun (WGS) entry which is preliminary data.</text>
</comment>
<name>A0A371J129_9FIRM</name>
<keyword evidence="6 8" id="KW-1133">Transmembrane helix</keyword>
<dbReference type="PROSITE" id="PS01116">
    <property type="entry name" value="XANTH_URACIL_PERMASE"/>
    <property type="match status" value="1"/>
</dbReference>
<keyword evidence="7 8" id="KW-0472">Membrane</keyword>
<dbReference type="InterPro" id="IPR006043">
    <property type="entry name" value="NCS2"/>
</dbReference>
<sequence length="447" mass="47115">MSEGPVFNVSKASDSENVLTNSKAFIYGLQHVFGMCAGILAVPIMIGNEAKVTSIEMMILISATLFVSGIATLIQSIGLKEFIGVRMPLMLGASANPTSTMLVIIASSSIGEGRALSIIFTSTIIAGLFCFLIAPIFSKLLRFFPKIVTGTIITLMGIYLIPIAVRWCAGGVVTAPDYRSVGNIMLSFSVLLIIVALNKWGGKTLGSMAILIGIILGTIISIVIGKFDFTMVNSAGLFSIPKPFFFGPPQFDMSAIVSMIVVMFIMMIASTGNTVAIHDIFGDDVTEKKVTKALRTDGLSCMVAGIFNTFPQAPCAQNLGIASMIGIKGTKITIMAGVILLVLGIIPKFAAIIASIPYPVLGGAGLVMFGMIISAGINSIKQVEFNGTKNGLIFCVSIAVAMIPIAVPDFYANFPQGVIQTILSSGITSGSICAIVLNLLFNYKDVN</sequence>
<evidence type="ECO:0000256" key="5">
    <source>
        <dbReference type="ARBA" id="ARBA00022692"/>
    </source>
</evidence>
<dbReference type="Pfam" id="PF00860">
    <property type="entry name" value="Xan_ur_permease"/>
    <property type="match status" value="1"/>
</dbReference>
<reference evidence="9 10" key="1">
    <citation type="journal article" date="2017" name="Genome Announc.">
        <title>Draft Genome Sequence of Romboutsia weinsteinii sp. nov. Strain CCRI-19649(T) Isolated from Surface Water.</title>
        <authorList>
            <person name="Maheux A.F."/>
            <person name="Boudreau D.K."/>
            <person name="Berube E."/>
            <person name="Boissinot M."/>
            <person name="Cantin P."/>
            <person name="Raymond F."/>
            <person name="Corbeil J."/>
            <person name="Omar R.F."/>
            <person name="Bergeron M.G."/>
        </authorList>
    </citation>
    <scope>NUCLEOTIDE SEQUENCE [LARGE SCALE GENOMIC DNA]</scope>
    <source>
        <strain evidence="9 10">CCRI-19649</strain>
    </source>
</reference>
<keyword evidence="3" id="KW-0813">Transport</keyword>
<dbReference type="Proteomes" id="UP000215694">
    <property type="component" value="Unassembled WGS sequence"/>
</dbReference>
<evidence type="ECO:0000256" key="1">
    <source>
        <dbReference type="ARBA" id="ARBA00004651"/>
    </source>
</evidence>
<feature type="transmembrane region" description="Helical" evidence="8">
    <location>
        <begin position="89"/>
        <end position="110"/>
    </location>
</feature>
<dbReference type="EMBL" id="NOJY02000027">
    <property type="protein sequence ID" value="RDY26415.1"/>
    <property type="molecule type" value="Genomic_DNA"/>
</dbReference>
<dbReference type="GO" id="GO:0005886">
    <property type="term" value="C:plasma membrane"/>
    <property type="evidence" value="ECO:0007669"/>
    <property type="project" value="UniProtKB-SubCell"/>
</dbReference>
<dbReference type="InterPro" id="IPR017588">
    <property type="entry name" value="UacT-like"/>
</dbReference>
<evidence type="ECO:0000313" key="9">
    <source>
        <dbReference type="EMBL" id="RDY26415.1"/>
    </source>
</evidence>
<keyword evidence="10" id="KW-1185">Reference proteome</keyword>
<evidence type="ECO:0000256" key="2">
    <source>
        <dbReference type="ARBA" id="ARBA00008821"/>
    </source>
</evidence>
<feature type="transmembrane region" description="Helical" evidence="8">
    <location>
        <begin position="116"/>
        <end position="136"/>
    </location>
</feature>
<feature type="transmembrane region" description="Helical" evidence="8">
    <location>
        <begin position="181"/>
        <end position="198"/>
    </location>
</feature>
<evidence type="ECO:0000256" key="4">
    <source>
        <dbReference type="ARBA" id="ARBA00022475"/>
    </source>
</evidence>
<evidence type="ECO:0000256" key="6">
    <source>
        <dbReference type="ARBA" id="ARBA00022989"/>
    </source>
</evidence>
<comment type="subcellular location">
    <subcellularLocation>
        <location evidence="1">Cell membrane</location>
        <topology evidence="1">Multi-pass membrane protein</topology>
    </subcellularLocation>
</comment>
<feature type="transmembrane region" description="Helical" evidence="8">
    <location>
        <begin position="418"/>
        <end position="441"/>
    </location>
</feature>
<feature type="transmembrane region" description="Helical" evidence="8">
    <location>
        <begin position="332"/>
        <end position="354"/>
    </location>
</feature>
<dbReference type="PANTHER" id="PTHR42810">
    <property type="entry name" value="PURINE PERMEASE C1399.01C-RELATED"/>
    <property type="match status" value="1"/>
</dbReference>
<dbReference type="RefSeq" id="WP_094369712.1">
    <property type="nucleotide sequence ID" value="NZ_NOJY02000027.1"/>
</dbReference>
<evidence type="ECO:0000256" key="8">
    <source>
        <dbReference type="SAM" id="Phobius"/>
    </source>
</evidence>
<dbReference type="AlphaFoldDB" id="A0A371J129"/>
<feature type="transmembrane region" description="Helical" evidence="8">
    <location>
        <begin position="24"/>
        <end position="46"/>
    </location>
</feature>
<proteinExistence type="inferred from homology"/>
<dbReference type="InterPro" id="IPR006042">
    <property type="entry name" value="Xan_ur_permease"/>
</dbReference>
<feature type="transmembrane region" description="Helical" evidence="8">
    <location>
        <begin position="392"/>
        <end position="412"/>
    </location>
</feature>
<feature type="transmembrane region" description="Helical" evidence="8">
    <location>
        <begin position="251"/>
        <end position="269"/>
    </location>
</feature>
<feature type="transmembrane region" description="Helical" evidence="8">
    <location>
        <begin position="205"/>
        <end position="224"/>
    </location>
</feature>
<dbReference type="NCBIfam" id="NF037981">
    <property type="entry name" value="NCS2_1"/>
    <property type="match status" value="1"/>
</dbReference>
<organism evidence="9 10">
    <name type="scientific">Romboutsia weinsteinii</name>
    <dbReference type="NCBI Taxonomy" id="2020949"/>
    <lineage>
        <taxon>Bacteria</taxon>
        <taxon>Bacillati</taxon>
        <taxon>Bacillota</taxon>
        <taxon>Clostridia</taxon>
        <taxon>Peptostreptococcales</taxon>
        <taxon>Peptostreptococcaceae</taxon>
        <taxon>Romboutsia</taxon>
    </lineage>
</organism>
<keyword evidence="5 8" id="KW-0812">Transmembrane</keyword>
<evidence type="ECO:0000313" key="10">
    <source>
        <dbReference type="Proteomes" id="UP000215694"/>
    </source>
</evidence>
<feature type="transmembrane region" description="Helical" evidence="8">
    <location>
        <begin position="143"/>
        <end position="161"/>
    </location>
</feature>
<evidence type="ECO:0000256" key="7">
    <source>
        <dbReference type="ARBA" id="ARBA00023136"/>
    </source>
</evidence>
<dbReference type="PANTHER" id="PTHR42810:SF4">
    <property type="entry name" value="URIC ACID TRANSPORTER UACT"/>
    <property type="match status" value="1"/>
</dbReference>
<accession>A0A371J129</accession>
<comment type="similarity">
    <text evidence="2">Belongs to the nucleobase:cation symporter-2 (NCS2) (TC 2.A.40) family.</text>
</comment>
<feature type="transmembrane region" description="Helical" evidence="8">
    <location>
        <begin position="58"/>
        <end position="77"/>
    </location>
</feature>
<evidence type="ECO:0000256" key="3">
    <source>
        <dbReference type="ARBA" id="ARBA00022448"/>
    </source>
</evidence>
<dbReference type="OrthoDB" id="9805749at2"/>
<protein>
    <submittedName>
        <fullName evidence="9">Purine permease</fullName>
    </submittedName>
</protein>
<keyword evidence="4" id="KW-1003">Cell membrane</keyword>
<feature type="transmembrane region" description="Helical" evidence="8">
    <location>
        <begin position="360"/>
        <end position="380"/>
    </location>
</feature>
<dbReference type="NCBIfam" id="TIGR03173">
    <property type="entry name" value="pbuX"/>
    <property type="match status" value="1"/>
</dbReference>